<reference evidence="1 2" key="1">
    <citation type="submission" date="2017-12" db="EMBL/GenBank/DDBJ databases">
        <title>Comparative genomics of Botrytis spp.</title>
        <authorList>
            <person name="Valero-Jimenez C.A."/>
            <person name="Tapia P."/>
            <person name="Veloso J."/>
            <person name="Silva-Moreno E."/>
            <person name="Staats M."/>
            <person name="Valdes J.H."/>
            <person name="Van Kan J.A.L."/>
        </authorList>
    </citation>
    <scope>NUCLEOTIDE SEQUENCE [LARGE SCALE GENOMIC DNA]</scope>
    <source>
        <strain evidence="1 2">Bt9001</strain>
    </source>
</reference>
<protein>
    <submittedName>
        <fullName evidence="1">Uncharacterized protein</fullName>
    </submittedName>
</protein>
<gene>
    <name evidence="1" type="ORF">BTUL_0313g00040</name>
</gene>
<sequence length="307" mass="35092">MQMEILFDSLDATEVEHALDHPSSDQSNDINFPSIVGLVPTIPSSFNLFTGTHLQTPSSRYPNSTRILLATSIFRLAPKKYSKVQLRKYKKKNLEAEMATISEEKPMSTSVEKLTIFSSDSDKNTYLDVRNVLETLSQIPYDEGRDYLFAAYMDIQKSMKHIEIMQNLGAREIYESKHDGVIDSYSQCQEPSKFLRRQLVIRYTELEEKQDNLRTIARIFEIAGADRNVKLFTKDQFVEDGDFATEAGFWPVCPGYPDMEDSVDSMHNAGEYMVSNQTSLKEALKDACNRVLVEGDTKYQILMILDK</sequence>
<organism evidence="1 2">
    <name type="scientific">Botrytis tulipae</name>
    <dbReference type="NCBI Taxonomy" id="87230"/>
    <lineage>
        <taxon>Eukaryota</taxon>
        <taxon>Fungi</taxon>
        <taxon>Dikarya</taxon>
        <taxon>Ascomycota</taxon>
        <taxon>Pezizomycotina</taxon>
        <taxon>Leotiomycetes</taxon>
        <taxon>Helotiales</taxon>
        <taxon>Sclerotiniaceae</taxon>
        <taxon>Botrytis</taxon>
    </lineage>
</organism>
<evidence type="ECO:0000313" key="2">
    <source>
        <dbReference type="Proteomes" id="UP000297777"/>
    </source>
</evidence>
<keyword evidence="2" id="KW-1185">Reference proteome</keyword>
<dbReference type="EMBL" id="PQXH01000311">
    <property type="protein sequence ID" value="TGO07187.1"/>
    <property type="molecule type" value="Genomic_DNA"/>
</dbReference>
<name>A0A4Z1ECT9_9HELO</name>
<dbReference type="Proteomes" id="UP000297777">
    <property type="component" value="Unassembled WGS sequence"/>
</dbReference>
<proteinExistence type="predicted"/>
<comment type="caution">
    <text evidence="1">The sequence shown here is derived from an EMBL/GenBank/DDBJ whole genome shotgun (WGS) entry which is preliminary data.</text>
</comment>
<accession>A0A4Z1ECT9</accession>
<evidence type="ECO:0000313" key="1">
    <source>
        <dbReference type="EMBL" id="TGO07187.1"/>
    </source>
</evidence>
<dbReference type="AlphaFoldDB" id="A0A4Z1ECT9"/>